<reference evidence="7 8" key="1">
    <citation type="submission" date="2018-10" db="EMBL/GenBank/DDBJ databases">
        <title>The genome of Lysobacter enzymogenes OH11.</title>
        <authorList>
            <person name="Liu F."/>
            <person name="Zhao Y."/>
            <person name="Qian G."/>
            <person name="Chen Y."/>
            <person name="Xu H."/>
        </authorList>
    </citation>
    <scope>NUCLEOTIDE SEQUENCE [LARGE SCALE GENOMIC DNA]</scope>
    <source>
        <strain evidence="7 8">OH11</strain>
    </source>
</reference>
<keyword evidence="4 6" id="KW-0472">Membrane</keyword>
<evidence type="ECO:0000256" key="3">
    <source>
        <dbReference type="ARBA" id="ARBA00022989"/>
    </source>
</evidence>
<evidence type="ECO:0000313" key="8">
    <source>
        <dbReference type="Proteomes" id="UP000275910"/>
    </source>
</evidence>
<dbReference type="RefSeq" id="WP_123648383.1">
    <property type="nucleotide sequence ID" value="NZ_RCTY01000040.1"/>
</dbReference>
<organism evidence="7 8">
    <name type="scientific">Lysobacter enzymogenes</name>
    <dbReference type="NCBI Taxonomy" id="69"/>
    <lineage>
        <taxon>Bacteria</taxon>
        <taxon>Pseudomonadati</taxon>
        <taxon>Pseudomonadota</taxon>
        <taxon>Gammaproteobacteria</taxon>
        <taxon>Lysobacterales</taxon>
        <taxon>Lysobacteraceae</taxon>
        <taxon>Lysobacter</taxon>
    </lineage>
</organism>
<dbReference type="EMBL" id="RCTY01000040">
    <property type="protein sequence ID" value="ROU05947.1"/>
    <property type="molecule type" value="Genomic_DNA"/>
</dbReference>
<evidence type="ECO:0000256" key="4">
    <source>
        <dbReference type="ARBA" id="ARBA00023136"/>
    </source>
</evidence>
<feature type="transmembrane region" description="Helical" evidence="6">
    <location>
        <begin position="170"/>
        <end position="187"/>
    </location>
</feature>
<dbReference type="Proteomes" id="UP000275910">
    <property type="component" value="Unassembled WGS sequence"/>
</dbReference>
<feature type="transmembrane region" description="Helical" evidence="6">
    <location>
        <begin position="53"/>
        <end position="71"/>
    </location>
</feature>
<keyword evidence="2 6" id="KW-0812">Transmembrane</keyword>
<evidence type="ECO:0000256" key="6">
    <source>
        <dbReference type="SAM" id="Phobius"/>
    </source>
</evidence>
<feature type="transmembrane region" description="Helical" evidence="6">
    <location>
        <begin position="83"/>
        <end position="104"/>
    </location>
</feature>
<protein>
    <submittedName>
        <fullName evidence="7">Type IV secretion system protein</fullName>
    </submittedName>
</protein>
<dbReference type="GO" id="GO:0016020">
    <property type="term" value="C:membrane"/>
    <property type="evidence" value="ECO:0007669"/>
    <property type="project" value="UniProtKB-SubCell"/>
</dbReference>
<accession>A0A3N2RER8</accession>
<comment type="subcellular location">
    <subcellularLocation>
        <location evidence="1">Membrane</location>
        <topology evidence="1">Multi-pass membrane protein</topology>
    </subcellularLocation>
</comment>
<dbReference type="Pfam" id="PF04610">
    <property type="entry name" value="TrbL"/>
    <property type="match status" value="1"/>
</dbReference>
<name>A0A3N2RER8_LYSEN</name>
<feature type="transmembrane region" description="Helical" evidence="6">
    <location>
        <begin position="223"/>
        <end position="256"/>
    </location>
</feature>
<comment type="caution">
    <text evidence="7">The sequence shown here is derived from an EMBL/GenBank/DDBJ whole genome shotgun (WGS) entry which is preliminary data.</text>
</comment>
<feature type="transmembrane region" description="Helical" evidence="6">
    <location>
        <begin position="193"/>
        <end position="211"/>
    </location>
</feature>
<gene>
    <name evidence="7" type="ORF">D9T17_16120</name>
</gene>
<feature type="compositionally biased region" description="Low complexity" evidence="5">
    <location>
        <begin position="340"/>
        <end position="353"/>
    </location>
</feature>
<dbReference type="InterPro" id="IPR007688">
    <property type="entry name" value="Conjugal_tfr_TrbL/VirB6"/>
</dbReference>
<feature type="compositionally biased region" description="Gly residues" evidence="5">
    <location>
        <begin position="321"/>
        <end position="339"/>
    </location>
</feature>
<dbReference type="AlphaFoldDB" id="A0A3N2RER8"/>
<evidence type="ECO:0000256" key="1">
    <source>
        <dbReference type="ARBA" id="ARBA00004141"/>
    </source>
</evidence>
<sequence length="369" mass="38853">MDSHMVSFGASSLMDWMQAADLPNMAFFALIKDHLDTMILQFQGRLLNRVGKIIGAFAATVVTLWILVQGFRIATGQSREPMMALVVNSLKSVLIVGIALSAAVTADKSYDALTDGLSKVVREVMTGRTDDGPYADMDKVLGVLQVGIELVNSIDVGGDVMTNDTKQKSMTMIGVGLGGPVIMAMIAMMLNKIAMALFIGLGPFFILCLLFDQTKALFQKWLFYGIATMMSMAVLITMTTIAIDLILAVGAAFWVPSMIPGLGTNKESLMSMALQQGGLGTILSALILAAPPMAGAFFNGVMGSFYGANSFGGEAFRPQSTGGGGGAYPPGHPGNGYGGTTQNANANRNPPQNYSNETNSYAAGGGPKR</sequence>
<dbReference type="GO" id="GO:0030255">
    <property type="term" value="P:protein secretion by the type IV secretion system"/>
    <property type="evidence" value="ECO:0007669"/>
    <property type="project" value="InterPro"/>
</dbReference>
<keyword evidence="3 6" id="KW-1133">Transmembrane helix</keyword>
<evidence type="ECO:0000256" key="5">
    <source>
        <dbReference type="SAM" id="MobiDB-lite"/>
    </source>
</evidence>
<feature type="transmembrane region" description="Helical" evidence="6">
    <location>
        <begin position="276"/>
        <end position="298"/>
    </location>
</feature>
<proteinExistence type="predicted"/>
<feature type="region of interest" description="Disordered" evidence="5">
    <location>
        <begin position="320"/>
        <end position="369"/>
    </location>
</feature>
<evidence type="ECO:0000313" key="7">
    <source>
        <dbReference type="EMBL" id="ROU05947.1"/>
    </source>
</evidence>
<evidence type="ECO:0000256" key="2">
    <source>
        <dbReference type="ARBA" id="ARBA00022692"/>
    </source>
</evidence>